<evidence type="ECO:0000313" key="1">
    <source>
        <dbReference type="EMBL" id="SMD30799.1"/>
    </source>
</evidence>
<evidence type="ECO:0008006" key="3">
    <source>
        <dbReference type="Google" id="ProtNLM"/>
    </source>
</evidence>
<reference evidence="1 2" key="1">
    <citation type="submission" date="2017-04" db="EMBL/GenBank/DDBJ databases">
        <authorList>
            <person name="Varghese N."/>
            <person name="Submissions S."/>
        </authorList>
    </citation>
    <scope>NUCLEOTIDE SEQUENCE [LARGE SCALE GENOMIC DNA]</scope>
    <source>
        <strain evidence="1 2">DSM 9789</strain>
    </source>
</reference>
<dbReference type="Proteomes" id="UP000192315">
    <property type="component" value="Unassembled WGS sequence"/>
</dbReference>
<comment type="caution">
    <text evidence="1">The sequence shown here is derived from an EMBL/GenBank/DDBJ whole genome shotgun (WGS) entry which is preliminary data.</text>
</comment>
<dbReference type="AlphaFoldDB" id="A0A8G2FWK0"/>
<sequence>MKCKIGLGRQKAMEMVIARDDDYLMTMDFDTIYGDDFTEYVNEIIKKPRYNEIFSSFLSIKIYNKDIPWRNLNGAEDLERIAHFALLGFNLNLKNFDNKNQKIVGLREKIC</sequence>
<proteinExistence type="predicted"/>
<gene>
    <name evidence="1" type="ORF">SAMN02745355_0710</name>
</gene>
<organism evidence="1 2">
    <name type="scientific">Picrophilus torridus (strain ATCC 700027 / DSM 9790 / JCM 10055 / NBRC 100828 / KAW 2/3)</name>
    <dbReference type="NCBI Taxonomy" id="1122961"/>
    <lineage>
        <taxon>Archaea</taxon>
        <taxon>Methanobacteriati</taxon>
        <taxon>Thermoplasmatota</taxon>
        <taxon>Thermoplasmata</taxon>
        <taxon>Thermoplasmatales</taxon>
        <taxon>Picrophilaceae</taxon>
        <taxon>Picrophilus</taxon>
    </lineage>
</organism>
<dbReference type="RefSeq" id="WP_084272666.1">
    <property type="nucleotide sequence ID" value="NZ_FWYE01000001.1"/>
</dbReference>
<accession>A0A8G2FWK0</accession>
<evidence type="ECO:0000313" key="2">
    <source>
        <dbReference type="Proteomes" id="UP000192315"/>
    </source>
</evidence>
<name>A0A8G2FWK0_PICTO</name>
<dbReference type="EMBL" id="FWYE01000001">
    <property type="protein sequence ID" value="SMD30799.1"/>
    <property type="molecule type" value="Genomic_DNA"/>
</dbReference>
<protein>
    <recommendedName>
        <fullName evidence="3">Glycosyl transferase family 2</fullName>
    </recommendedName>
</protein>
<keyword evidence="2" id="KW-1185">Reference proteome</keyword>